<evidence type="ECO:0000313" key="5">
    <source>
        <dbReference type="Proteomes" id="UP001497623"/>
    </source>
</evidence>
<keyword evidence="1" id="KW-0863">Zinc-finger</keyword>
<sequence length="237" mass="27548">MESEEYFRRLYEQNGGYNTVSSARNHSIPYGERSSMFGPAVDNPVNSAAVPVARIITQPIEQHQPLHQQLNNLDNHHHIQVHVQEEQQFHVHQHKQPSQLHEYQQQQQQLNDQPSEQQMLYKCNECGSSWGNLKTFRQHQRKHFNSSGEVHPPSQLNTAEKEQTISALQVFSSTNSDYIPNHFLSLMPAIPQRHDPELPNIYPLEPPKTCNLVSPEMYKPQSHIMFNSQHTNKYDDQ</sequence>
<feature type="compositionally biased region" description="Low complexity" evidence="2">
    <location>
        <begin position="96"/>
        <end position="113"/>
    </location>
</feature>
<gene>
    <name evidence="4" type="ORF">MNOR_LOCUS896</name>
</gene>
<evidence type="ECO:0000256" key="1">
    <source>
        <dbReference type="PROSITE-ProRule" id="PRU00042"/>
    </source>
</evidence>
<name>A0AAV2PL46_MEGNR</name>
<keyword evidence="1" id="KW-0479">Metal-binding</keyword>
<protein>
    <recommendedName>
        <fullName evidence="3">C2H2-type domain-containing protein</fullName>
    </recommendedName>
</protein>
<evidence type="ECO:0000313" key="4">
    <source>
        <dbReference type="EMBL" id="CAL4059853.1"/>
    </source>
</evidence>
<evidence type="ECO:0000259" key="3">
    <source>
        <dbReference type="PROSITE" id="PS50157"/>
    </source>
</evidence>
<dbReference type="GO" id="GO:0008270">
    <property type="term" value="F:zinc ion binding"/>
    <property type="evidence" value="ECO:0007669"/>
    <property type="project" value="UniProtKB-KW"/>
</dbReference>
<evidence type="ECO:0000256" key="2">
    <source>
        <dbReference type="SAM" id="MobiDB-lite"/>
    </source>
</evidence>
<keyword evidence="1" id="KW-0862">Zinc</keyword>
<accession>A0AAV2PL46</accession>
<reference evidence="4 5" key="1">
    <citation type="submission" date="2024-05" db="EMBL/GenBank/DDBJ databases">
        <authorList>
            <person name="Wallberg A."/>
        </authorList>
    </citation>
    <scope>NUCLEOTIDE SEQUENCE [LARGE SCALE GENOMIC DNA]</scope>
</reference>
<proteinExistence type="predicted"/>
<organism evidence="4 5">
    <name type="scientific">Meganyctiphanes norvegica</name>
    <name type="common">Northern krill</name>
    <name type="synonym">Thysanopoda norvegica</name>
    <dbReference type="NCBI Taxonomy" id="48144"/>
    <lineage>
        <taxon>Eukaryota</taxon>
        <taxon>Metazoa</taxon>
        <taxon>Ecdysozoa</taxon>
        <taxon>Arthropoda</taxon>
        <taxon>Crustacea</taxon>
        <taxon>Multicrustacea</taxon>
        <taxon>Malacostraca</taxon>
        <taxon>Eumalacostraca</taxon>
        <taxon>Eucarida</taxon>
        <taxon>Euphausiacea</taxon>
        <taxon>Euphausiidae</taxon>
        <taxon>Meganyctiphanes</taxon>
    </lineage>
</organism>
<feature type="domain" description="C2H2-type" evidence="3">
    <location>
        <begin position="121"/>
        <end position="148"/>
    </location>
</feature>
<keyword evidence="5" id="KW-1185">Reference proteome</keyword>
<dbReference type="InterPro" id="IPR013087">
    <property type="entry name" value="Znf_C2H2_type"/>
</dbReference>
<comment type="caution">
    <text evidence="4">The sequence shown here is derived from an EMBL/GenBank/DDBJ whole genome shotgun (WGS) entry which is preliminary data.</text>
</comment>
<dbReference type="Proteomes" id="UP001497623">
    <property type="component" value="Unassembled WGS sequence"/>
</dbReference>
<dbReference type="PROSITE" id="PS00028">
    <property type="entry name" value="ZINC_FINGER_C2H2_1"/>
    <property type="match status" value="1"/>
</dbReference>
<feature type="region of interest" description="Disordered" evidence="2">
    <location>
        <begin position="92"/>
        <end position="113"/>
    </location>
</feature>
<dbReference type="PROSITE" id="PS50157">
    <property type="entry name" value="ZINC_FINGER_C2H2_2"/>
    <property type="match status" value="1"/>
</dbReference>
<feature type="non-terminal residue" evidence="4">
    <location>
        <position position="237"/>
    </location>
</feature>
<dbReference type="EMBL" id="CAXKWB010000214">
    <property type="protein sequence ID" value="CAL4059853.1"/>
    <property type="molecule type" value="Genomic_DNA"/>
</dbReference>
<dbReference type="AlphaFoldDB" id="A0AAV2PL46"/>